<gene>
    <name evidence="1" type="ORF">TSAR_011503</name>
</gene>
<comment type="caution">
    <text evidence="1">The sequence shown here is derived from an EMBL/GenBank/DDBJ whole genome shotgun (WGS) entry which is preliminary data.</text>
</comment>
<dbReference type="AlphaFoldDB" id="A0A232FK75"/>
<evidence type="ECO:0000313" key="1">
    <source>
        <dbReference type="EMBL" id="OXU30899.1"/>
    </source>
</evidence>
<organism evidence="1 2">
    <name type="scientific">Trichomalopsis sarcophagae</name>
    <dbReference type="NCBI Taxonomy" id="543379"/>
    <lineage>
        <taxon>Eukaryota</taxon>
        <taxon>Metazoa</taxon>
        <taxon>Ecdysozoa</taxon>
        <taxon>Arthropoda</taxon>
        <taxon>Hexapoda</taxon>
        <taxon>Insecta</taxon>
        <taxon>Pterygota</taxon>
        <taxon>Neoptera</taxon>
        <taxon>Endopterygota</taxon>
        <taxon>Hymenoptera</taxon>
        <taxon>Apocrita</taxon>
        <taxon>Proctotrupomorpha</taxon>
        <taxon>Chalcidoidea</taxon>
        <taxon>Pteromalidae</taxon>
        <taxon>Pteromalinae</taxon>
        <taxon>Trichomalopsis</taxon>
    </lineage>
</organism>
<evidence type="ECO:0008006" key="3">
    <source>
        <dbReference type="Google" id="ProtNLM"/>
    </source>
</evidence>
<accession>A0A232FK75</accession>
<reference evidence="1 2" key="1">
    <citation type="journal article" date="2017" name="Curr. Biol.">
        <title>The Evolution of Venom by Co-option of Single-Copy Genes.</title>
        <authorList>
            <person name="Martinson E.O."/>
            <person name="Mrinalini"/>
            <person name="Kelkar Y.D."/>
            <person name="Chang C.H."/>
            <person name="Werren J.H."/>
        </authorList>
    </citation>
    <scope>NUCLEOTIDE SEQUENCE [LARGE SCALE GENOMIC DNA]</scope>
    <source>
        <strain evidence="1 2">Alberta</strain>
        <tissue evidence="1">Whole body</tissue>
    </source>
</reference>
<name>A0A232FK75_9HYME</name>
<dbReference type="STRING" id="543379.A0A232FK75"/>
<evidence type="ECO:0000313" key="2">
    <source>
        <dbReference type="Proteomes" id="UP000215335"/>
    </source>
</evidence>
<dbReference type="EMBL" id="NNAY01000109">
    <property type="protein sequence ID" value="OXU30899.1"/>
    <property type="molecule type" value="Genomic_DNA"/>
</dbReference>
<sequence length="163" mass="19059">MKKITGGYIIPPKSPELLDRIVTTLFLLQLEARPDVFVDLYNSCLDEGTFPKNWKKQRLVLLPKGDEQPGEASLYRPLCMLDTLGKILDIKSSAEAKGFERFFKNGFSNYNQRDQVLRFHGRAVTIRKEIHLGWRHFKKNKYFTMHEATCNEKVLYLDEKMQC</sequence>
<dbReference type="OrthoDB" id="7700848at2759"/>
<protein>
    <recommendedName>
        <fullName evidence="3">Reverse transcriptase domain-containing protein</fullName>
    </recommendedName>
</protein>
<keyword evidence="2" id="KW-1185">Reference proteome</keyword>
<proteinExistence type="predicted"/>
<dbReference type="Proteomes" id="UP000215335">
    <property type="component" value="Unassembled WGS sequence"/>
</dbReference>